<gene>
    <name evidence="1" type="primary">fus_1</name>
    <name evidence="1" type="ORF">CEXT_755761</name>
</gene>
<comment type="caution">
    <text evidence="1">The sequence shown here is derived from an EMBL/GenBank/DDBJ whole genome shotgun (WGS) entry which is preliminary data.</text>
</comment>
<dbReference type="Gene3D" id="3.30.70.330">
    <property type="match status" value="1"/>
</dbReference>
<protein>
    <submittedName>
        <fullName evidence="1">RNA-binding protein fusilli</fullName>
    </submittedName>
</protein>
<dbReference type="AlphaFoldDB" id="A0AAV4MQP2"/>
<dbReference type="InterPro" id="IPR012677">
    <property type="entry name" value="Nucleotide-bd_a/b_plait_sf"/>
</dbReference>
<reference evidence="1 2" key="1">
    <citation type="submission" date="2021-06" db="EMBL/GenBank/DDBJ databases">
        <title>Caerostris extrusa draft genome.</title>
        <authorList>
            <person name="Kono N."/>
            <person name="Arakawa K."/>
        </authorList>
    </citation>
    <scope>NUCLEOTIDE SEQUENCE [LARGE SCALE GENOMIC DNA]</scope>
</reference>
<name>A0AAV4MQP2_CAEEX</name>
<feature type="non-terminal residue" evidence="1">
    <location>
        <position position="1"/>
    </location>
</feature>
<dbReference type="EMBL" id="BPLR01019918">
    <property type="protein sequence ID" value="GIX73139.1"/>
    <property type="molecule type" value="Genomic_DNA"/>
</dbReference>
<evidence type="ECO:0000313" key="1">
    <source>
        <dbReference type="EMBL" id="GIX73139.1"/>
    </source>
</evidence>
<organism evidence="1 2">
    <name type="scientific">Caerostris extrusa</name>
    <name type="common">Bark spider</name>
    <name type="synonym">Caerostris bankana</name>
    <dbReference type="NCBI Taxonomy" id="172846"/>
    <lineage>
        <taxon>Eukaryota</taxon>
        <taxon>Metazoa</taxon>
        <taxon>Ecdysozoa</taxon>
        <taxon>Arthropoda</taxon>
        <taxon>Chelicerata</taxon>
        <taxon>Arachnida</taxon>
        <taxon>Araneae</taxon>
        <taxon>Araneomorphae</taxon>
        <taxon>Entelegynae</taxon>
        <taxon>Araneoidea</taxon>
        <taxon>Araneidae</taxon>
        <taxon>Caerostris</taxon>
    </lineage>
</organism>
<keyword evidence="2" id="KW-1185">Reference proteome</keyword>
<proteinExistence type="predicted"/>
<sequence length="58" mass="6754">LTLFQLTTECIQVQRNSEVRPNGDAMVTFPAARIEAERALQEKNRQNINNRYIELFMA</sequence>
<accession>A0AAV4MQP2</accession>
<evidence type="ECO:0000313" key="2">
    <source>
        <dbReference type="Proteomes" id="UP001054945"/>
    </source>
</evidence>
<dbReference type="Proteomes" id="UP001054945">
    <property type="component" value="Unassembled WGS sequence"/>
</dbReference>